<feature type="compositionally biased region" description="Basic and acidic residues" evidence="1">
    <location>
        <begin position="153"/>
        <end position="170"/>
    </location>
</feature>
<protein>
    <recommendedName>
        <fullName evidence="2">DNA-repair protein Xrcc1 N-terminal domain-containing protein</fullName>
    </recommendedName>
</protein>
<feature type="domain" description="DNA-repair protein Xrcc1 N-terminal" evidence="2">
    <location>
        <begin position="55"/>
        <end position="90"/>
    </location>
</feature>
<dbReference type="OrthoDB" id="25840at2759"/>
<dbReference type="GO" id="GO:0005634">
    <property type="term" value="C:nucleus"/>
    <property type="evidence" value="ECO:0007669"/>
    <property type="project" value="InterPro"/>
</dbReference>
<comment type="caution">
    <text evidence="3">The sequence shown here is derived from an EMBL/GenBank/DDBJ whole genome shotgun (WGS) entry which is preliminary data.</text>
</comment>
<dbReference type="AlphaFoldDB" id="A0A6L2QCC7"/>
<feature type="region of interest" description="Disordered" evidence="1">
    <location>
        <begin position="128"/>
        <end position="170"/>
    </location>
</feature>
<dbReference type="InterPro" id="IPR002706">
    <property type="entry name" value="Xrcc1_N"/>
</dbReference>
<dbReference type="SUPFAM" id="SSF49785">
    <property type="entry name" value="Galactose-binding domain-like"/>
    <property type="match status" value="1"/>
</dbReference>
<dbReference type="Gene3D" id="2.60.120.260">
    <property type="entry name" value="Galactose-binding domain-like"/>
    <property type="match status" value="1"/>
</dbReference>
<dbReference type="GO" id="GO:0003684">
    <property type="term" value="F:damaged DNA binding"/>
    <property type="evidence" value="ECO:0007669"/>
    <property type="project" value="InterPro"/>
</dbReference>
<keyword evidence="4" id="KW-1185">Reference proteome</keyword>
<dbReference type="EMBL" id="BLKM01002586">
    <property type="protein sequence ID" value="GFG40755.1"/>
    <property type="molecule type" value="Genomic_DNA"/>
</dbReference>
<dbReference type="GO" id="GO:0006284">
    <property type="term" value="P:base-excision repair"/>
    <property type="evidence" value="ECO:0007669"/>
    <property type="project" value="TreeGrafter"/>
</dbReference>
<evidence type="ECO:0000313" key="4">
    <source>
        <dbReference type="Proteomes" id="UP000502823"/>
    </source>
</evidence>
<dbReference type="PANTHER" id="PTHR11370:SF4">
    <property type="entry name" value="DNA-REPAIR PROTEIN XRCC1 N-TERMINAL DOMAIN-CONTAINING PROTEIN"/>
    <property type="match status" value="1"/>
</dbReference>
<evidence type="ECO:0000256" key="1">
    <source>
        <dbReference type="SAM" id="MobiDB-lite"/>
    </source>
</evidence>
<reference evidence="4" key="1">
    <citation type="submission" date="2020-01" db="EMBL/GenBank/DDBJ databases">
        <title>Draft genome sequence of the Termite Coptotermes fromosanus.</title>
        <authorList>
            <person name="Itakura S."/>
            <person name="Yosikawa Y."/>
            <person name="Umezawa K."/>
        </authorList>
    </citation>
    <scope>NUCLEOTIDE SEQUENCE [LARGE SCALE GENOMIC DNA]</scope>
</reference>
<gene>
    <name evidence="3" type="ORF">Cfor_06033</name>
</gene>
<dbReference type="InParanoid" id="A0A6L2QCC7"/>
<dbReference type="GO" id="GO:0000012">
    <property type="term" value="P:single strand break repair"/>
    <property type="evidence" value="ECO:0007669"/>
    <property type="project" value="InterPro"/>
</dbReference>
<accession>A0A6L2QCC7</accession>
<dbReference type="Pfam" id="PF01834">
    <property type="entry name" value="XRCC1_N"/>
    <property type="match status" value="1"/>
</dbReference>
<organism evidence="3 4">
    <name type="scientific">Coptotermes formosanus</name>
    <name type="common">Formosan subterranean termite</name>
    <dbReference type="NCBI Taxonomy" id="36987"/>
    <lineage>
        <taxon>Eukaryota</taxon>
        <taxon>Metazoa</taxon>
        <taxon>Ecdysozoa</taxon>
        <taxon>Arthropoda</taxon>
        <taxon>Hexapoda</taxon>
        <taxon>Insecta</taxon>
        <taxon>Pterygota</taxon>
        <taxon>Neoptera</taxon>
        <taxon>Polyneoptera</taxon>
        <taxon>Dictyoptera</taxon>
        <taxon>Blattodea</taxon>
        <taxon>Blattoidea</taxon>
        <taxon>Termitoidae</taxon>
        <taxon>Rhinotermitidae</taxon>
        <taxon>Coptotermes</taxon>
    </lineage>
</organism>
<evidence type="ECO:0000313" key="3">
    <source>
        <dbReference type="EMBL" id="GFG40755.1"/>
    </source>
</evidence>
<sequence length="516" mass="57540">MALSSCTCCESSYHFCKVLFLGNSGSAFVSLLVSRTGCSEFKDLLPCSALMTMQENDFLEETKEARWDQIRVVVTQPFNLQVQFGLCFLHVFSFVEEETADTKINSDSFAEWKKMRYQINNPLSPLSSKLVGRESSSSSPHHHSDKLLLQTGEKAKELPEKGRTPSRSKNEDIDKDFFEVTVLSFIESLNLQDKNLDNIQLIELREELEQVQGRALSPQERRIFITVVKKYVMSLKCRTFSNTKSTHFNQSTETEHCSSEEFLKPEEFTVSVNMPHRSNAVKTDQMSKKKCDGSSIGDGTDWLCTEGDHHSAQASASHTSNHVSKSPSVRRNLISLEGCSYTHESVPCMRKVSDNLVDSGKSVNDNSQGESECGIQRSKNKVLKRKSSDVDGSIKKYRAVNSDILDVTDSCGVTDVQEIIPSSRQSTEESLVQCPVCGGYFGADVVERHSWECVSFADNDKGDYSVFGTSMERNLPKNQNKPPGSVSMSYMKDASENLGISGVDVTAEWSSKQSIP</sequence>
<dbReference type="Proteomes" id="UP000502823">
    <property type="component" value="Unassembled WGS sequence"/>
</dbReference>
<dbReference type="InterPro" id="IPR008979">
    <property type="entry name" value="Galactose-bd-like_sf"/>
</dbReference>
<proteinExistence type="predicted"/>
<name>A0A6L2QCC7_COPFO</name>
<dbReference type="PANTHER" id="PTHR11370">
    <property type="entry name" value="DNA-REPAIR PROTEIN XRCC1"/>
    <property type="match status" value="1"/>
</dbReference>
<evidence type="ECO:0000259" key="2">
    <source>
        <dbReference type="Pfam" id="PF01834"/>
    </source>
</evidence>